<evidence type="ECO:0000259" key="2">
    <source>
        <dbReference type="SMART" id="SM01360"/>
    </source>
</evidence>
<dbReference type="InterPro" id="IPR041246">
    <property type="entry name" value="Bact_MG10"/>
</dbReference>
<dbReference type="SUPFAM" id="SSF48239">
    <property type="entry name" value="Terpenoid cyclases/Protein prenyltransferases"/>
    <property type="match status" value="1"/>
</dbReference>
<name>A0A4Z0V2L0_9BACT</name>
<dbReference type="Pfam" id="PF17973">
    <property type="entry name" value="bMG10"/>
    <property type="match status" value="1"/>
</dbReference>
<evidence type="ECO:0000256" key="1">
    <source>
        <dbReference type="SAM" id="SignalP"/>
    </source>
</evidence>
<dbReference type="Proteomes" id="UP000297635">
    <property type="component" value="Unassembled WGS sequence"/>
</dbReference>
<dbReference type="Gene3D" id="1.50.10.20">
    <property type="match status" value="1"/>
</dbReference>
<dbReference type="SMART" id="SM01360">
    <property type="entry name" value="A2M"/>
    <property type="match status" value="1"/>
</dbReference>
<dbReference type="InterPro" id="IPR008930">
    <property type="entry name" value="Terpenoid_cyclase/PrenylTrfase"/>
</dbReference>
<comment type="caution">
    <text evidence="3">The sequence shown here is derived from an EMBL/GenBank/DDBJ whole genome shotgun (WGS) entry which is preliminary data.</text>
</comment>
<dbReference type="InterPro" id="IPR051802">
    <property type="entry name" value="YfhM-like"/>
</dbReference>
<evidence type="ECO:0000313" key="3">
    <source>
        <dbReference type="EMBL" id="TGG39389.1"/>
    </source>
</evidence>
<reference evidence="3 4" key="1">
    <citation type="submission" date="2019-02" db="EMBL/GenBank/DDBJ databases">
        <title>Isolation and identification of novel species under the genus Muribaculum.</title>
        <authorList>
            <person name="Miyake S."/>
            <person name="Ding Y."/>
            <person name="Low A."/>
            <person name="Soh M."/>
            <person name="Seedorf H."/>
        </authorList>
    </citation>
    <scope>NUCLEOTIDE SEQUENCE [LARGE SCALE GENOMIC DNA]</scope>
    <source>
        <strain evidence="3 4">TLL-A3</strain>
    </source>
</reference>
<feature type="chain" id="PRO_5021226518" description="Alpha-2-macroglobulin domain-containing protein" evidence="1">
    <location>
        <begin position="25"/>
        <end position="1899"/>
    </location>
</feature>
<dbReference type="GeneID" id="82148382"/>
<dbReference type="PANTHER" id="PTHR40094">
    <property type="entry name" value="ALPHA-2-MACROGLOBULIN HOMOLOG"/>
    <property type="match status" value="1"/>
</dbReference>
<feature type="signal peptide" evidence="1">
    <location>
        <begin position="1"/>
        <end position="24"/>
    </location>
</feature>
<dbReference type="GO" id="GO:0004866">
    <property type="term" value="F:endopeptidase inhibitor activity"/>
    <property type="evidence" value="ECO:0007669"/>
    <property type="project" value="InterPro"/>
</dbReference>
<evidence type="ECO:0000313" key="4">
    <source>
        <dbReference type="Proteomes" id="UP000297635"/>
    </source>
</evidence>
<sequence length="1899" mass="211155">MLRLIRVFLSIVVLLTAQNMMGQASSSKVKTPDFAFPKTVIQQSSNSLSVAMRDGDNEAIIRSLLDYALAENAIGSGSLPDGIKKIDSVMTVSNDPVLTGMLSMIEAYIYNNVYTMDSWRYDRRNSPMEPLPADYNEWSGEQFRHKIESLIDVALSDSTSLRAVPLREYRTVITQDRQTEIYYPTLYDFIACQAVSIFKSWSANQHFFPLWMARASANSLNKLTLPSLKRDPRGEKILAIYASVLSDTKRGSATDVNTRLERLQFLRSNIVDENNNPYDRLSQSLYMELYDSYLNADGKPTTEYAGDILLAVPGYGDNNDREMYDVIRSFIKACPGYWRKNCLRQKLNQMTQKRVEIHSPQVAAPGKDMEIGVSLFNVEKMTVDIYDVSSAPVWRDDYKLGTGRKIASIPVDATGNRVPFRDDRKVRYTFSRPGNYIAVPVVNGITPKNSNFQKIHVTNVALSSSTFLDRTVWAVNAGDGAPLGDVIININKSRYGKNGNTERLGATGADGALSVKDVSGVLTAINGADRYALPLYIYNFNYDRPDKWVMASRGYSSLPLYHQGDTVEWVAICYEYKGGLNRPYSGKSVSAVLYDANSVAVDTLKCDTDRFGRACGKFTLPTSGLTGRYRIAIDDQFNTVNFEVSDYKLPTFRVVAPKIERGVPESGDVTIRGNVETYSGFPLADAEVTVALKVAQRPRWWYMSREYDVYSTTVRTDANGSYEVVFTDDIFATSPLENGYYTVSVTALSSTGESQTGSVSFSRGERYLIKVAMPADIDMSETDTLPVDVRLVNYEDSVVMESVNVKLVGSDSTVVASSSIKGKGLLSVKGCDQGVYKVVFTHENADSVVNEVVLYDSDSAGTPYPDALIWSPDEEISVNGTADSYWLYAVNCDTHVLATLWSSGRVISQRWEKAHKGFNRISVDLPADIDEATLTVMATGDYHQENRNVEVKRTGSMKGLKIVAETFRDRTVPGGEETWTFSVTDLNGNGREAAVIVDMYNTALDALSKSDWSFNANKGWQKSFDWNVSSLRGTSDFYYSLPTSQVNLKCPDFVDPEFNTYGVSFRNIRLRGMKMSRALTGSLSGVVVRELNVIDEQSVESAKDYDYAAPSIAQKKADSGMGYDEVGAVREHSEEVTVSEKESFSYRESDVSLAFFRPSLVTGKDGKLALKFTVPNANTTWGFRAVAFTDSLLSATFSRDILASKEIMVQPNLPRFLRTGDRVAVKASVMNATDEEQRVETVVEIFNPSDGEVMYSFNQLDTIAPNGSKVVETGMLSVPSDMPLWGYRIKSSTETRADGEQVLIPVLPSVTPVIETYPFYVAPEQSEFSMKLPKIPADSRVTLKFCENPVWYVVTALPGLLQKDATSAPDAARSIFSAAVASGLLRDNPEIAAALKEWNESDKSAEILTSMLERNEKLKIVLLNASPWMLDARNDTERMSRLALLFDKKTVEKTIDANISLLAKLSHKSGGWSWCAQYSEPSRWATNEVLWMMGRLVRLGFLPEDSGLRKMISAALDWDTSETLKEFRKYPDGVYTRYVHLHDMFAKMNIGAADGRIVDSVTQRILNSWKDEPLACKAIEAQVLYSHDYRSVSKELIASMRQFAKTTPENGMWFPSLDDNVWYGSMNNIGITSLILETFAMIEPGCDDIDLLRQWLILQKGAQNWGSSVAATEAVSAILTTSSKWIVPASGSVVRVGGSELRPDRVERLTGEYEMDLRVDKSSGKSLSITKKGDTPSWGAVFCQYVDDMTSVKAQDCPELSVAKELLVAVDQSGDGNFGRQAVKNADSFTIGDRVTVRLLLKADRDMDYVAIVDDRPACFEPVEQLPAPMYSDGIRFYRENRDASTRIFIDHLPKGTYLLSYDMWVNNAGTYISGIATVQSEYAPQYSAHSSGDSIEVK</sequence>
<dbReference type="EMBL" id="SJSA01000001">
    <property type="protein sequence ID" value="TGG39389.1"/>
    <property type="molecule type" value="Genomic_DNA"/>
</dbReference>
<keyword evidence="1" id="KW-0732">Signal</keyword>
<feature type="domain" description="Alpha-2-macroglobulin" evidence="2">
    <location>
        <begin position="1153"/>
        <end position="1243"/>
    </location>
</feature>
<proteinExistence type="predicted"/>
<dbReference type="PANTHER" id="PTHR40094:SF1">
    <property type="entry name" value="UBIQUITIN DOMAIN-CONTAINING PROTEIN"/>
    <property type="match status" value="1"/>
</dbReference>
<dbReference type="Pfam" id="PF00207">
    <property type="entry name" value="A2M"/>
    <property type="match status" value="1"/>
</dbReference>
<dbReference type="RefSeq" id="WP_135469910.1">
    <property type="nucleotide sequence ID" value="NZ_CASJDB010000035.1"/>
</dbReference>
<dbReference type="InterPro" id="IPR001599">
    <property type="entry name" value="Macroglobln_a2"/>
</dbReference>
<dbReference type="Gene3D" id="2.60.40.1930">
    <property type="match status" value="1"/>
</dbReference>
<gene>
    <name evidence="3" type="ORF">EZ315_01175</name>
</gene>
<accession>A0A4Z0V2L0</accession>
<organism evidence="3 4">
    <name type="scientific">Duncaniella freteri</name>
    <dbReference type="NCBI Taxonomy" id="2530391"/>
    <lineage>
        <taxon>Bacteria</taxon>
        <taxon>Pseudomonadati</taxon>
        <taxon>Bacteroidota</taxon>
        <taxon>Bacteroidia</taxon>
        <taxon>Bacteroidales</taxon>
        <taxon>Muribaculaceae</taxon>
        <taxon>Duncaniella</taxon>
    </lineage>
</organism>
<protein>
    <recommendedName>
        <fullName evidence="2">Alpha-2-macroglobulin domain-containing protein</fullName>
    </recommendedName>
</protein>
<keyword evidence="4" id="KW-1185">Reference proteome</keyword>